<evidence type="ECO:0000256" key="7">
    <source>
        <dbReference type="ARBA" id="ARBA00022989"/>
    </source>
</evidence>
<evidence type="ECO:0000256" key="3">
    <source>
        <dbReference type="ARBA" id="ARBA00022448"/>
    </source>
</evidence>
<evidence type="ECO:0000313" key="12">
    <source>
        <dbReference type="Proteomes" id="UP001524499"/>
    </source>
</evidence>
<sequence length="261" mass="29828">MNRELKIGINVKHFLELLYLLVQKDLKVRYKSSVLGYLWALANPFAFALVYYVAFKIIMRVQMPNYSVFLLTGMFPWVWFTNSLIQASASFKNNVSLVKKVNLVRAVLPLGSVIHEMVHFCFALPVLCCFIFFTGGILHLSWLWQLPLMVMLQLSMAYPLALILAVANVYVHDVEYIVGIGLSLLFFLTPIVYPVSMIPDTYRHIFEWNPLVALVGSWRSIFLEGNIDFKLINQCITMALIMSFLSIVIYRGGACKLGELL</sequence>
<proteinExistence type="inferred from homology"/>
<feature type="transmembrane region" description="Helical" evidence="9">
    <location>
        <begin position="231"/>
        <end position="250"/>
    </location>
</feature>
<feature type="domain" description="ABC transmembrane type-2" evidence="10">
    <location>
        <begin position="35"/>
        <end position="253"/>
    </location>
</feature>
<gene>
    <name evidence="11" type="ORF">NP590_00105</name>
</gene>
<evidence type="ECO:0000256" key="9">
    <source>
        <dbReference type="RuleBase" id="RU361157"/>
    </source>
</evidence>
<keyword evidence="6 9" id="KW-0812">Transmembrane</keyword>
<keyword evidence="3 9" id="KW-0813">Transport</keyword>
<evidence type="ECO:0000256" key="6">
    <source>
        <dbReference type="ARBA" id="ARBA00022692"/>
    </source>
</evidence>
<evidence type="ECO:0000256" key="5">
    <source>
        <dbReference type="ARBA" id="ARBA00022519"/>
    </source>
</evidence>
<reference evidence="11 12" key="1">
    <citation type="submission" date="2022-07" db="EMBL/GenBank/DDBJ databases">
        <title>Methylomonas rivi sp. nov., Methylomonas rosea sp. nov., Methylomonas aureus sp. nov. and Methylomonas subterranea sp. nov., four novel methanotrophs isolated from a freshwater creek and the deep terrestrial subsurface.</title>
        <authorList>
            <person name="Abin C."/>
            <person name="Sankaranarayanan K."/>
            <person name="Garner C."/>
            <person name="Sindelar R."/>
            <person name="Kotary K."/>
            <person name="Garner R."/>
            <person name="Barclay S."/>
            <person name="Lawson P."/>
            <person name="Krumholz L."/>
        </authorList>
    </citation>
    <scope>NUCLEOTIDE SEQUENCE [LARGE SCALE GENOMIC DNA]</scope>
    <source>
        <strain evidence="11 12">SURF-2</strain>
    </source>
</reference>
<keyword evidence="5" id="KW-0997">Cell inner membrane</keyword>
<evidence type="ECO:0000256" key="2">
    <source>
        <dbReference type="ARBA" id="ARBA00007783"/>
    </source>
</evidence>
<evidence type="ECO:0000313" key="11">
    <source>
        <dbReference type="EMBL" id="MCQ8102488.1"/>
    </source>
</evidence>
<evidence type="ECO:0000256" key="4">
    <source>
        <dbReference type="ARBA" id="ARBA00022475"/>
    </source>
</evidence>
<accession>A0ABT1TAL4</accession>
<dbReference type="Pfam" id="PF01061">
    <property type="entry name" value="ABC2_membrane"/>
    <property type="match status" value="1"/>
</dbReference>
<feature type="transmembrane region" description="Helical" evidence="9">
    <location>
        <begin position="117"/>
        <end position="138"/>
    </location>
</feature>
<keyword evidence="12" id="KW-1185">Reference proteome</keyword>
<dbReference type="Proteomes" id="UP001524499">
    <property type="component" value="Unassembled WGS sequence"/>
</dbReference>
<dbReference type="RefSeq" id="WP_256600088.1">
    <property type="nucleotide sequence ID" value="NZ_JANIBJ010000001.1"/>
</dbReference>
<dbReference type="PROSITE" id="PS51012">
    <property type="entry name" value="ABC_TM2"/>
    <property type="match status" value="1"/>
</dbReference>
<name>A0ABT1TAL4_9GAMM</name>
<feature type="transmembrane region" description="Helical" evidence="9">
    <location>
        <begin position="176"/>
        <end position="196"/>
    </location>
</feature>
<dbReference type="EMBL" id="JANIBJ010000001">
    <property type="protein sequence ID" value="MCQ8102488.1"/>
    <property type="molecule type" value="Genomic_DNA"/>
</dbReference>
<evidence type="ECO:0000256" key="1">
    <source>
        <dbReference type="ARBA" id="ARBA00004429"/>
    </source>
</evidence>
<comment type="subcellular location">
    <subcellularLocation>
        <location evidence="1 9">Cell inner membrane</location>
        <topology evidence="1 9">Multi-pass membrane protein</topology>
    </subcellularLocation>
</comment>
<comment type="caution">
    <text evidence="9">Lacks conserved residue(s) required for the propagation of feature annotation.</text>
</comment>
<dbReference type="InterPro" id="IPR013525">
    <property type="entry name" value="ABC2_TM"/>
</dbReference>
<dbReference type="PANTHER" id="PTHR30413:SF8">
    <property type="entry name" value="TRANSPORT PERMEASE PROTEIN"/>
    <property type="match status" value="1"/>
</dbReference>
<keyword evidence="4 9" id="KW-1003">Cell membrane</keyword>
<keyword evidence="8 9" id="KW-0472">Membrane</keyword>
<comment type="caution">
    <text evidence="11">The sequence shown here is derived from an EMBL/GenBank/DDBJ whole genome shotgun (WGS) entry which is preliminary data.</text>
</comment>
<protein>
    <recommendedName>
        <fullName evidence="9">Transport permease protein</fullName>
    </recommendedName>
</protein>
<evidence type="ECO:0000256" key="8">
    <source>
        <dbReference type="ARBA" id="ARBA00023136"/>
    </source>
</evidence>
<organism evidence="11 12">
    <name type="scientific">Methylomonas subterranea</name>
    <dbReference type="NCBI Taxonomy" id="2952225"/>
    <lineage>
        <taxon>Bacteria</taxon>
        <taxon>Pseudomonadati</taxon>
        <taxon>Pseudomonadota</taxon>
        <taxon>Gammaproteobacteria</taxon>
        <taxon>Methylococcales</taxon>
        <taxon>Methylococcaceae</taxon>
        <taxon>Methylomonas</taxon>
    </lineage>
</organism>
<comment type="similarity">
    <text evidence="2 9">Belongs to the ABC-2 integral membrane protein family.</text>
</comment>
<dbReference type="InterPro" id="IPR047817">
    <property type="entry name" value="ABC2_TM_bact-type"/>
</dbReference>
<feature type="transmembrane region" description="Helical" evidence="9">
    <location>
        <begin position="34"/>
        <end position="54"/>
    </location>
</feature>
<feature type="transmembrane region" description="Helical" evidence="9">
    <location>
        <begin position="150"/>
        <end position="170"/>
    </location>
</feature>
<keyword evidence="7 9" id="KW-1133">Transmembrane helix</keyword>
<evidence type="ECO:0000259" key="10">
    <source>
        <dbReference type="PROSITE" id="PS51012"/>
    </source>
</evidence>
<dbReference type="PANTHER" id="PTHR30413">
    <property type="entry name" value="INNER MEMBRANE TRANSPORT PERMEASE"/>
    <property type="match status" value="1"/>
</dbReference>